<feature type="domain" description="Signal transduction histidine kinase internal region" evidence="2">
    <location>
        <begin position="180"/>
        <end position="256"/>
    </location>
</feature>
<dbReference type="RefSeq" id="WP_109743801.1">
    <property type="nucleotide sequence ID" value="NZ_QGGO01000016.1"/>
</dbReference>
<keyword evidence="1" id="KW-0472">Membrane</keyword>
<protein>
    <submittedName>
        <fullName evidence="3">Histidine kinase</fullName>
    </submittedName>
</protein>
<feature type="transmembrane region" description="Helical" evidence="1">
    <location>
        <begin position="139"/>
        <end position="158"/>
    </location>
</feature>
<feature type="transmembrane region" description="Helical" evidence="1">
    <location>
        <begin position="81"/>
        <end position="106"/>
    </location>
</feature>
<dbReference type="InterPro" id="IPR050640">
    <property type="entry name" value="Bact_2-comp_sensor_kinase"/>
</dbReference>
<gene>
    <name evidence="3" type="ORF">LV89_03092</name>
</gene>
<evidence type="ECO:0000313" key="4">
    <source>
        <dbReference type="Proteomes" id="UP000245489"/>
    </source>
</evidence>
<feature type="transmembrane region" description="Helical" evidence="1">
    <location>
        <begin position="50"/>
        <end position="72"/>
    </location>
</feature>
<keyword evidence="1" id="KW-1133">Transmembrane helix</keyword>
<name>A0A316E198_9BACT</name>
<dbReference type="AlphaFoldDB" id="A0A316E198"/>
<dbReference type="Pfam" id="PF06580">
    <property type="entry name" value="His_kinase"/>
    <property type="match status" value="1"/>
</dbReference>
<proteinExistence type="predicted"/>
<dbReference type="Proteomes" id="UP000245489">
    <property type="component" value="Unassembled WGS sequence"/>
</dbReference>
<keyword evidence="3" id="KW-0808">Transferase</keyword>
<dbReference type="GO" id="GO:0016020">
    <property type="term" value="C:membrane"/>
    <property type="evidence" value="ECO:0007669"/>
    <property type="project" value="InterPro"/>
</dbReference>
<keyword evidence="4" id="KW-1185">Reference proteome</keyword>
<dbReference type="InterPro" id="IPR010559">
    <property type="entry name" value="Sig_transdc_His_kin_internal"/>
</dbReference>
<feature type="transmembrane region" description="Helical" evidence="1">
    <location>
        <begin position="23"/>
        <end position="44"/>
    </location>
</feature>
<dbReference type="PANTHER" id="PTHR34220:SF7">
    <property type="entry name" value="SENSOR HISTIDINE KINASE YPDA"/>
    <property type="match status" value="1"/>
</dbReference>
<evidence type="ECO:0000259" key="2">
    <source>
        <dbReference type="Pfam" id="PF06580"/>
    </source>
</evidence>
<dbReference type="GO" id="GO:0000155">
    <property type="term" value="F:phosphorelay sensor kinase activity"/>
    <property type="evidence" value="ECO:0007669"/>
    <property type="project" value="InterPro"/>
</dbReference>
<keyword evidence="3" id="KW-0418">Kinase</keyword>
<evidence type="ECO:0000256" key="1">
    <source>
        <dbReference type="SAM" id="Phobius"/>
    </source>
</evidence>
<sequence>MQKMIEWYLNFYPTSGVPPKRRIVIHLTYWIVWGLFSVLAFIAQNVEIKVLITCSAVIQGCIIYYGLTYFAVPNLFLKNRFVIGVFFLVIVYSLSYTTNVMAYSYAIKFNLFKPRTFMHGYAQEYIRKGILGLFDVKTFFIELYTILNTIALPFLIKFSRVISDYSMRVARLTKEKTDLEIDFLRTQLNPHFLLNSLNNIYSQVVSKDETAGDSIIVLSDLMKYILYHSGKAVIDLDKEVQFLRNYIDLEKLRGSKSLKIRFSQTGDMQGFRIAPLMLVNYVENAFKHGRVPNGEILLIDIDIKFIDETLYFRIENDFTERHRENHITKEGGIGIANTIKRLVLLYPNRHSLTIHDENNKFLVSLMIKLSPNE</sequence>
<keyword evidence="1" id="KW-0812">Transmembrane</keyword>
<comment type="caution">
    <text evidence="3">The sequence shown here is derived from an EMBL/GenBank/DDBJ whole genome shotgun (WGS) entry which is preliminary data.</text>
</comment>
<dbReference type="OrthoDB" id="9792992at2"/>
<evidence type="ECO:0000313" key="3">
    <source>
        <dbReference type="EMBL" id="PWK23885.1"/>
    </source>
</evidence>
<accession>A0A316E198</accession>
<organism evidence="3 4">
    <name type="scientific">Arcicella aurantiaca</name>
    <dbReference type="NCBI Taxonomy" id="591202"/>
    <lineage>
        <taxon>Bacteria</taxon>
        <taxon>Pseudomonadati</taxon>
        <taxon>Bacteroidota</taxon>
        <taxon>Cytophagia</taxon>
        <taxon>Cytophagales</taxon>
        <taxon>Flectobacillaceae</taxon>
        <taxon>Arcicella</taxon>
    </lineage>
</organism>
<reference evidence="3 4" key="1">
    <citation type="submission" date="2018-05" db="EMBL/GenBank/DDBJ databases">
        <title>Genomic Encyclopedia of Archaeal and Bacterial Type Strains, Phase II (KMG-II): from individual species to whole genera.</title>
        <authorList>
            <person name="Goeker M."/>
        </authorList>
    </citation>
    <scope>NUCLEOTIDE SEQUENCE [LARGE SCALE GENOMIC DNA]</scope>
    <source>
        <strain evidence="3 4">DSM 22214</strain>
    </source>
</reference>
<dbReference type="PANTHER" id="PTHR34220">
    <property type="entry name" value="SENSOR HISTIDINE KINASE YPDA"/>
    <property type="match status" value="1"/>
</dbReference>
<dbReference type="EMBL" id="QGGO01000016">
    <property type="protein sequence ID" value="PWK23885.1"/>
    <property type="molecule type" value="Genomic_DNA"/>
</dbReference>